<dbReference type="Proteomes" id="UP000593932">
    <property type="component" value="Chromosome"/>
</dbReference>
<sequence>MRPEELAQWRAADEVFNRWLDLPAGERDAWLQRQALESEVRRRAEQLVAAHQRPRASIDPAGSDLAGCQLGAWTLESELGRGGMAVVYRGWREQGMARQQAAIKILTLGALGATGSDRFHREAAILARLAHPNITTLIDSGVAADGTCWLAMPLVTGNRIDDWCESRALDARAIVRLYLQVCDAVASAHRNLVIHRDIKPSNVLVDSDGQVRLLDFGIGQFTDVESERTSTLWRAVTPGYAAPEQLRGDPPTTAIDVYGLGALLHRLLTGRTPQSDSGTETTRPSLLVRRSGSPYHRHYVPLRNDLDRVLLKALAEEPGQRYATAEAMAEDLRRWLDGQPVLAEKPGVLYRTRKFVARNAVGVAAGVLLLASVAGGVGATLWQAREAQREAENARAQAQRAELVRDFLERVFTSTDPAAGGVPDALELLDEGARRARSGILRTDPLAAADILMLTGGARLALGQYDEGREDLEEAKSLLGNPEAGAFRERSQIESHLSQLSRMRGDGATALRHARAALAFADRAQTDAEDAQTFLAARVNLGMALFAGTPEAAAAEFEQVLAALPAAGLEETEVHLTALDGLSASLSVLEPLDIERIVELAEEQIRLSQLIDGPESGQYANTLADQVPTFSRAGDPERAEALALEAVAIADRAYTRPHHNRAAAHCQLGSYLTWQGRYGEALRYFAIADEINSALAISNLHAEACFRFSGYVHAAQGEHAKALTNLMHSWKILGEHDQHNSASGESSCGVRASVHLRLGDIAAAEKALAECVPDAGTTPQMMLTQAQAELHLVRGRFMDAARLAAGMREERPPEADDRYWMRPWMLSLLLAHRTGDTQSREMLVAGLGDFAATPTLSQCLERPTEVNCLALP</sequence>
<organism evidence="9 10">
    <name type="scientific">Novilysobacter avium</name>
    <dbReference type="NCBI Taxonomy" id="2781023"/>
    <lineage>
        <taxon>Bacteria</taxon>
        <taxon>Pseudomonadati</taxon>
        <taxon>Pseudomonadota</taxon>
        <taxon>Gammaproteobacteria</taxon>
        <taxon>Lysobacterales</taxon>
        <taxon>Lysobacteraceae</taxon>
        <taxon>Novilysobacter</taxon>
    </lineage>
</organism>
<keyword evidence="6" id="KW-0175">Coiled coil</keyword>
<evidence type="ECO:0000256" key="1">
    <source>
        <dbReference type="ARBA" id="ARBA00022679"/>
    </source>
</evidence>
<dbReference type="GO" id="GO:0004674">
    <property type="term" value="F:protein serine/threonine kinase activity"/>
    <property type="evidence" value="ECO:0007669"/>
    <property type="project" value="UniProtKB-KW"/>
</dbReference>
<feature type="transmembrane region" description="Helical" evidence="7">
    <location>
        <begin position="360"/>
        <end position="382"/>
    </location>
</feature>
<feature type="domain" description="Protein kinase" evidence="8">
    <location>
        <begin position="73"/>
        <end position="336"/>
    </location>
</feature>
<accession>A0A7S6ZUR7</accession>
<keyword evidence="2 5" id="KW-0547">Nucleotide-binding</keyword>
<dbReference type="InterPro" id="IPR008271">
    <property type="entry name" value="Ser/Thr_kinase_AS"/>
</dbReference>
<dbReference type="PROSITE" id="PS00108">
    <property type="entry name" value="PROTEIN_KINASE_ST"/>
    <property type="match status" value="1"/>
</dbReference>
<dbReference type="PANTHER" id="PTHR43289:SF34">
    <property type="entry name" value="SERINE_THREONINE-PROTEIN KINASE YBDM-RELATED"/>
    <property type="match status" value="1"/>
</dbReference>
<dbReference type="SUPFAM" id="SSF56112">
    <property type="entry name" value="Protein kinase-like (PK-like)"/>
    <property type="match status" value="1"/>
</dbReference>
<dbReference type="SMART" id="SM00220">
    <property type="entry name" value="S_TKc"/>
    <property type="match status" value="1"/>
</dbReference>
<dbReference type="RefSeq" id="WP_194034927.1">
    <property type="nucleotide sequence ID" value="NZ_CP063657.1"/>
</dbReference>
<feature type="coiled-coil region" evidence="6">
    <location>
        <begin position="381"/>
        <end position="411"/>
    </location>
</feature>
<evidence type="ECO:0000256" key="3">
    <source>
        <dbReference type="ARBA" id="ARBA00022777"/>
    </source>
</evidence>
<dbReference type="EMBL" id="CP063657">
    <property type="protein sequence ID" value="QOW22397.1"/>
    <property type="molecule type" value="Genomic_DNA"/>
</dbReference>
<dbReference type="InterPro" id="IPR000719">
    <property type="entry name" value="Prot_kinase_dom"/>
</dbReference>
<proteinExistence type="predicted"/>
<keyword evidence="1" id="KW-0808">Transferase</keyword>
<dbReference type="Gene3D" id="1.10.510.10">
    <property type="entry name" value="Transferase(Phosphotransferase) domain 1"/>
    <property type="match status" value="1"/>
</dbReference>
<dbReference type="PANTHER" id="PTHR43289">
    <property type="entry name" value="MITOGEN-ACTIVATED PROTEIN KINASE KINASE KINASE 20-RELATED"/>
    <property type="match status" value="1"/>
</dbReference>
<evidence type="ECO:0000256" key="5">
    <source>
        <dbReference type="PROSITE-ProRule" id="PRU10141"/>
    </source>
</evidence>
<keyword evidence="7" id="KW-1133">Transmembrane helix</keyword>
<protein>
    <submittedName>
        <fullName evidence="9">Serine/threonine protein kinase</fullName>
    </submittedName>
</protein>
<keyword evidence="3 9" id="KW-0418">Kinase</keyword>
<evidence type="ECO:0000313" key="9">
    <source>
        <dbReference type="EMBL" id="QOW22397.1"/>
    </source>
</evidence>
<evidence type="ECO:0000256" key="4">
    <source>
        <dbReference type="ARBA" id="ARBA00022840"/>
    </source>
</evidence>
<keyword evidence="9" id="KW-0723">Serine/threonine-protein kinase</keyword>
<evidence type="ECO:0000256" key="6">
    <source>
        <dbReference type="SAM" id="Coils"/>
    </source>
</evidence>
<dbReference type="Gene3D" id="1.25.40.10">
    <property type="entry name" value="Tetratricopeptide repeat domain"/>
    <property type="match status" value="1"/>
</dbReference>
<keyword evidence="4 5" id="KW-0067">ATP-binding</keyword>
<dbReference type="InterPro" id="IPR011009">
    <property type="entry name" value="Kinase-like_dom_sf"/>
</dbReference>
<evidence type="ECO:0000256" key="7">
    <source>
        <dbReference type="SAM" id="Phobius"/>
    </source>
</evidence>
<dbReference type="InterPro" id="IPR017441">
    <property type="entry name" value="Protein_kinase_ATP_BS"/>
</dbReference>
<reference evidence="9 10" key="1">
    <citation type="submission" date="2020-10" db="EMBL/GenBank/DDBJ databases">
        <title>complete genome sequencing of Lysobacter sp. H23M41.</title>
        <authorList>
            <person name="Bae J.-W."/>
            <person name="Lee S.-Y."/>
        </authorList>
    </citation>
    <scope>NUCLEOTIDE SEQUENCE [LARGE SCALE GENOMIC DNA]</scope>
    <source>
        <strain evidence="9 10">H23M41</strain>
    </source>
</reference>
<dbReference type="CDD" id="cd14014">
    <property type="entry name" value="STKc_PknB_like"/>
    <property type="match status" value="1"/>
</dbReference>
<keyword evidence="7" id="KW-0472">Membrane</keyword>
<evidence type="ECO:0000256" key="2">
    <source>
        <dbReference type="ARBA" id="ARBA00022741"/>
    </source>
</evidence>
<evidence type="ECO:0000259" key="8">
    <source>
        <dbReference type="PROSITE" id="PS50011"/>
    </source>
</evidence>
<dbReference type="PROSITE" id="PS00107">
    <property type="entry name" value="PROTEIN_KINASE_ATP"/>
    <property type="match status" value="1"/>
</dbReference>
<dbReference type="PROSITE" id="PS50011">
    <property type="entry name" value="PROTEIN_KINASE_DOM"/>
    <property type="match status" value="1"/>
</dbReference>
<evidence type="ECO:0000313" key="10">
    <source>
        <dbReference type="Proteomes" id="UP000593932"/>
    </source>
</evidence>
<dbReference type="SUPFAM" id="SSF48452">
    <property type="entry name" value="TPR-like"/>
    <property type="match status" value="2"/>
</dbReference>
<gene>
    <name evidence="9" type="ORF">INQ42_01970</name>
</gene>
<dbReference type="Pfam" id="PF00069">
    <property type="entry name" value="Pkinase"/>
    <property type="match status" value="1"/>
</dbReference>
<dbReference type="InterPro" id="IPR011990">
    <property type="entry name" value="TPR-like_helical_dom_sf"/>
</dbReference>
<name>A0A7S6ZUR7_9GAMM</name>
<feature type="binding site" evidence="5">
    <location>
        <position position="104"/>
    </location>
    <ligand>
        <name>ATP</name>
        <dbReference type="ChEBI" id="CHEBI:30616"/>
    </ligand>
</feature>
<keyword evidence="10" id="KW-1185">Reference proteome</keyword>
<dbReference type="Gene3D" id="3.30.200.20">
    <property type="entry name" value="Phosphorylase Kinase, domain 1"/>
    <property type="match status" value="1"/>
</dbReference>
<keyword evidence="7" id="KW-0812">Transmembrane</keyword>